<comment type="subcellular location">
    <subcellularLocation>
        <location evidence="1">Membrane</location>
        <topology evidence="1">Multi-pass membrane protein</topology>
    </subcellularLocation>
</comment>
<feature type="repeat" description="ANK" evidence="11">
    <location>
        <begin position="204"/>
        <end position="237"/>
    </location>
</feature>
<keyword evidence="6 12" id="KW-1133">Transmembrane helix</keyword>
<dbReference type="Proteomes" id="UP000699462">
    <property type="component" value="Unassembled WGS sequence"/>
</dbReference>
<dbReference type="Gene3D" id="1.25.40.20">
    <property type="entry name" value="Ankyrin repeat-containing domain"/>
    <property type="match status" value="6"/>
</dbReference>
<dbReference type="InterPro" id="IPR002110">
    <property type="entry name" value="Ankyrin_rpt"/>
</dbReference>
<evidence type="ECO:0000256" key="1">
    <source>
        <dbReference type="ARBA" id="ARBA00004141"/>
    </source>
</evidence>
<evidence type="ECO:0000256" key="4">
    <source>
        <dbReference type="ARBA" id="ARBA00022692"/>
    </source>
</evidence>
<feature type="repeat" description="ANK" evidence="11">
    <location>
        <begin position="238"/>
        <end position="270"/>
    </location>
</feature>
<keyword evidence="7 11" id="KW-0040">ANK repeat</keyword>
<dbReference type="GO" id="GO:1902495">
    <property type="term" value="C:transmembrane transporter complex"/>
    <property type="evidence" value="ECO:0007669"/>
    <property type="project" value="TreeGrafter"/>
</dbReference>
<keyword evidence="15" id="KW-1185">Reference proteome</keyword>
<evidence type="ECO:0000256" key="3">
    <source>
        <dbReference type="ARBA" id="ARBA00022606"/>
    </source>
</evidence>
<dbReference type="PROSITE" id="PS50297">
    <property type="entry name" value="ANK_REP_REGION"/>
    <property type="match status" value="10"/>
</dbReference>
<feature type="transmembrane region" description="Helical" evidence="12">
    <location>
        <begin position="1085"/>
        <end position="1108"/>
    </location>
</feature>
<feature type="repeat" description="ANK" evidence="11">
    <location>
        <begin position="379"/>
        <end position="411"/>
    </location>
</feature>
<feature type="transmembrane region" description="Helical" evidence="12">
    <location>
        <begin position="938"/>
        <end position="958"/>
    </location>
</feature>
<feature type="repeat" description="ANK" evidence="11">
    <location>
        <begin position="548"/>
        <end position="580"/>
    </location>
</feature>
<evidence type="ECO:0000313" key="14">
    <source>
        <dbReference type="EMBL" id="KAF8572305.1"/>
    </source>
</evidence>
<gene>
    <name evidence="14" type="ORF">P879_00515</name>
</gene>
<dbReference type="SUPFAM" id="SSF48403">
    <property type="entry name" value="Ankyrin repeat"/>
    <property type="match status" value="3"/>
</dbReference>
<feature type="repeat" description="ANK" evidence="11">
    <location>
        <begin position="346"/>
        <end position="378"/>
    </location>
</feature>
<dbReference type="SMART" id="SM00248">
    <property type="entry name" value="ANK"/>
    <property type="match status" value="15"/>
</dbReference>
<organism evidence="14 15">
    <name type="scientific">Paragonimus westermani</name>
    <dbReference type="NCBI Taxonomy" id="34504"/>
    <lineage>
        <taxon>Eukaryota</taxon>
        <taxon>Metazoa</taxon>
        <taxon>Spiralia</taxon>
        <taxon>Lophotrochozoa</taxon>
        <taxon>Platyhelminthes</taxon>
        <taxon>Trematoda</taxon>
        <taxon>Digenea</taxon>
        <taxon>Plagiorchiida</taxon>
        <taxon>Troglotremata</taxon>
        <taxon>Troglotrematidae</taxon>
        <taxon>Paragonimus</taxon>
    </lineage>
</organism>
<feature type="repeat" description="ANK" evidence="11">
    <location>
        <begin position="313"/>
        <end position="345"/>
    </location>
</feature>
<feature type="transmembrane region" description="Helical" evidence="12">
    <location>
        <begin position="973"/>
        <end position="993"/>
    </location>
</feature>
<keyword evidence="4 12" id="KW-0812">Transmembrane</keyword>
<evidence type="ECO:0000256" key="6">
    <source>
        <dbReference type="ARBA" id="ARBA00022989"/>
    </source>
</evidence>
<feature type="repeat" description="ANK" evidence="11">
    <location>
        <begin position="581"/>
        <end position="613"/>
    </location>
</feature>
<dbReference type="PROSITE" id="PS50088">
    <property type="entry name" value="ANK_REPEAT"/>
    <property type="match status" value="12"/>
</dbReference>
<dbReference type="InterPro" id="IPR036770">
    <property type="entry name" value="Ankyrin_rpt-contain_sf"/>
</dbReference>
<keyword evidence="8" id="KW-0406">Ion transport</keyword>
<feature type="transmembrane region" description="Helical" evidence="12">
    <location>
        <begin position="1013"/>
        <end position="1035"/>
    </location>
</feature>
<keyword evidence="3" id="KW-0716">Sensory transduction</keyword>
<evidence type="ECO:0000256" key="9">
    <source>
        <dbReference type="ARBA" id="ARBA00023136"/>
    </source>
</evidence>
<evidence type="ECO:0000256" key="8">
    <source>
        <dbReference type="ARBA" id="ARBA00023065"/>
    </source>
</evidence>
<feature type="repeat" description="ANK" evidence="11">
    <location>
        <begin position="514"/>
        <end position="536"/>
    </location>
</feature>
<dbReference type="Pfam" id="PF00023">
    <property type="entry name" value="Ank"/>
    <property type="match status" value="1"/>
</dbReference>
<evidence type="ECO:0000256" key="12">
    <source>
        <dbReference type="SAM" id="Phobius"/>
    </source>
</evidence>
<evidence type="ECO:0000256" key="7">
    <source>
        <dbReference type="ARBA" id="ARBA00023043"/>
    </source>
</evidence>
<dbReference type="PRINTS" id="PR01415">
    <property type="entry name" value="ANKYRIN"/>
</dbReference>
<evidence type="ECO:0000256" key="5">
    <source>
        <dbReference type="ARBA" id="ARBA00022737"/>
    </source>
</evidence>
<feature type="repeat" description="ANK" evidence="11">
    <location>
        <begin position="412"/>
        <end position="444"/>
    </location>
</feature>
<sequence>MAEITCLTKKPPESMKDTFALLLKYSLQGRTRDLQRLIDSRTAEVRACVNRLNNAKLTAMHYAARNGQLGCLRLLVEKVNADVNAEGFQKATPLHFASRFCRKALKPATESLEVTSVRQSYSLKEPSVDQGKSVSVNIGDASLDDIDEEFEWSDAEEPIAMPLLDGLSLPSTTTPRKPMEPKVCDPVIHFLVEHGAELNGQSENGWTALHYASVRGNEIAAKQLLQEPNIDFEIPDRDGMRPLHWAALRNEMDIVTQLLIVKANLYARTKQGNLPMHFACATGNLKLIQLLISVTDDTDDNGCPLQLVLTNQAGESPLHWAVANGRTELVKYCLEHSVDPNLTPATGETCLHMAARVGCLSTVKLLLSNNVNIDTEDMLLQTPLHKAAELNNVEVVQSLLKRGADMENQDYNAYTPLLLAACKGHVQVVRILIDAGADMFAQELNSKGIVYLCAEENQTEVLELIVNQPQANHLVEMPNIKNNFPLHVAAKKGHMEVVKMLIKHGANVTAKNEKERTALHYAAKYGQYKICRLLLKMIPSLVSEFDDDGNLAIHLAASQGHRDVTELLLASGAPIDVRNTSRMTPLDWAVTNGQNGCVTCLLEKGALVNPADRSHIPPLHLACKYGHVSTVKILTSWGADPAYRLNVDENTPNCGPNALDIAIDHGQRQCAFALLRGAKWEQTLRNQTISPDGLIETPMRKLIIYMPDVAQLVLDRCVQIVNSRQVPAREMYIFEFLDDTYAHWCTDVILKEDRVNISLSPIGFLSDKLTNIQSKEVGFMNCSPFKTNKLSDDQDPICLEPNRPYSKDTRVLKNNHPLRLMVQHGRLGLLEHRLVTTLINHKWTRPCIVYYTNLIVYAVYLIFYSIYVLKTKPVESVAIHNANSSTWPDNQSCHFLLGVTLTQTSPTITIFAKYTVLIFAILNLGKELFQLVFNGIRYLTLENLMELTIFSLAILSVMDHDDCYRELGVKPNWQWQCAAVGIFLSWLNLLLFLRRIPLLGIFVLMFTVIMRTFAKFSVVFFLFILAFAFGFYTVLSNHAPFNSFGNSLLKTTVMMLGELEFDATFNEYSISHERSDAIFFSGVTYALFVTFLIVMSIVIMNLLVGLAVDDIKGVQNEARIQRLAMQIQLILDIESLLPHWLRRYLVTDRLILDVKEPSDNRFWASPNRWVSHVRTRLPTASDTQQYHKPDDEDTRRFQTRLRMLEERIGHLQAGQENLLSAINHIHEQLQLWHQEPSTISVEQPINFE</sequence>
<name>A0A8T0DWJ7_9TREM</name>
<comment type="caution">
    <text evidence="14">The sequence shown here is derived from an EMBL/GenBank/DDBJ whole genome shotgun (WGS) entry which is preliminary data.</text>
</comment>
<feature type="transmembrane region" description="Helical" evidence="12">
    <location>
        <begin position="848"/>
        <end position="869"/>
    </location>
</feature>
<reference evidence="14 15" key="1">
    <citation type="submission" date="2019-07" db="EMBL/GenBank/DDBJ databases">
        <title>Annotation for the trematode Paragonimus westermani.</title>
        <authorList>
            <person name="Choi Y.-J."/>
        </authorList>
    </citation>
    <scope>NUCLEOTIDE SEQUENCE [LARGE SCALE GENOMIC DNA]</scope>
    <source>
        <strain evidence="14">180907_Pwestermani</strain>
    </source>
</reference>
<evidence type="ECO:0000259" key="13">
    <source>
        <dbReference type="Pfam" id="PF00520"/>
    </source>
</evidence>
<protein>
    <recommendedName>
        <fullName evidence="13">Ion transport domain-containing protein</fullName>
    </recommendedName>
</protein>
<accession>A0A8T0DWJ7</accession>
<evidence type="ECO:0000256" key="10">
    <source>
        <dbReference type="ARBA" id="ARBA00023303"/>
    </source>
</evidence>
<feature type="repeat" description="ANK" evidence="11">
    <location>
        <begin position="271"/>
        <end position="293"/>
    </location>
</feature>
<keyword evidence="2" id="KW-0813">Transport</keyword>
<dbReference type="InterPro" id="IPR005821">
    <property type="entry name" value="Ion_trans_dom"/>
</dbReference>
<feature type="domain" description="Ion transport" evidence="13">
    <location>
        <begin position="907"/>
        <end position="1117"/>
    </location>
</feature>
<dbReference type="PANTHER" id="PTHR47143:SF3">
    <property type="entry name" value="PWWP DOMAIN-CONTAINING PROTEIN"/>
    <property type="match status" value="1"/>
</dbReference>
<dbReference type="GO" id="GO:0005216">
    <property type="term" value="F:monoatomic ion channel activity"/>
    <property type="evidence" value="ECO:0007669"/>
    <property type="project" value="InterPro"/>
</dbReference>
<dbReference type="AlphaFoldDB" id="A0A8T0DWJ7"/>
<dbReference type="EMBL" id="JTDF01000084">
    <property type="protein sequence ID" value="KAF8572305.1"/>
    <property type="molecule type" value="Genomic_DNA"/>
</dbReference>
<proteinExistence type="predicted"/>
<feature type="repeat" description="ANK" evidence="11">
    <location>
        <begin position="481"/>
        <end position="513"/>
    </location>
</feature>
<keyword evidence="5" id="KW-0677">Repeat</keyword>
<dbReference type="Pfam" id="PF00520">
    <property type="entry name" value="Ion_trans"/>
    <property type="match status" value="1"/>
</dbReference>
<evidence type="ECO:0000313" key="15">
    <source>
        <dbReference type="Proteomes" id="UP000699462"/>
    </source>
</evidence>
<feature type="repeat" description="ANK" evidence="11">
    <location>
        <begin position="614"/>
        <end position="646"/>
    </location>
</feature>
<dbReference type="OrthoDB" id="1661883at2759"/>
<keyword evidence="10" id="KW-0407">Ion channel</keyword>
<evidence type="ECO:0000256" key="2">
    <source>
        <dbReference type="ARBA" id="ARBA00022448"/>
    </source>
</evidence>
<dbReference type="InterPro" id="IPR052076">
    <property type="entry name" value="TRP_cation_channel"/>
</dbReference>
<dbReference type="PANTHER" id="PTHR47143">
    <property type="entry name" value="TRANSIENT RECEPTOR POTENTIAL CATION CHANNEL PROTEIN PAINLESS"/>
    <property type="match status" value="1"/>
</dbReference>
<keyword evidence="9 12" id="KW-0472">Membrane</keyword>
<evidence type="ECO:0000256" key="11">
    <source>
        <dbReference type="PROSITE-ProRule" id="PRU00023"/>
    </source>
</evidence>
<dbReference type="Pfam" id="PF12796">
    <property type="entry name" value="Ank_2"/>
    <property type="match status" value="6"/>
</dbReference>